<gene>
    <name evidence="3" type="ORF">HYN59_00200</name>
</gene>
<name>A0A2S1QT85_9FLAO</name>
<dbReference type="SUPFAM" id="SSF81296">
    <property type="entry name" value="E set domains"/>
    <property type="match status" value="2"/>
</dbReference>
<accession>A0A2S1QT85</accession>
<evidence type="ECO:0008006" key="5">
    <source>
        <dbReference type="Google" id="ProtNLM"/>
    </source>
</evidence>
<evidence type="ECO:0000313" key="3">
    <source>
        <dbReference type="EMBL" id="AWH83630.1"/>
    </source>
</evidence>
<dbReference type="EMBL" id="CP029186">
    <property type="protein sequence ID" value="AWH83630.1"/>
    <property type="molecule type" value="Genomic_DNA"/>
</dbReference>
<dbReference type="SUPFAM" id="SSF49373">
    <property type="entry name" value="Invasin/intimin cell-adhesion fragments"/>
    <property type="match status" value="1"/>
</dbReference>
<feature type="domain" description="G8" evidence="2">
    <location>
        <begin position="1496"/>
        <end position="1653"/>
    </location>
</feature>
<dbReference type="NCBIfam" id="NF033708">
    <property type="entry name" value="T9SS_Cterm_ChiA"/>
    <property type="match status" value="1"/>
</dbReference>
<evidence type="ECO:0000259" key="2">
    <source>
        <dbReference type="PROSITE" id="PS51484"/>
    </source>
</evidence>
<dbReference type="InterPro" id="IPR006626">
    <property type="entry name" value="PbH1"/>
</dbReference>
<evidence type="ECO:0000313" key="4">
    <source>
        <dbReference type="Proteomes" id="UP000244929"/>
    </source>
</evidence>
<dbReference type="CDD" id="cd00102">
    <property type="entry name" value="IPT"/>
    <property type="match status" value="1"/>
</dbReference>
<dbReference type="SMART" id="SM00060">
    <property type="entry name" value="FN3"/>
    <property type="match status" value="5"/>
</dbReference>
<dbReference type="PROSITE" id="PS51484">
    <property type="entry name" value="G8"/>
    <property type="match status" value="1"/>
</dbReference>
<proteinExistence type="predicted"/>
<dbReference type="InterPro" id="IPR036116">
    <property type="entry name" value="FN3_sf"/>
</dbReference>
<feature type="domain" description="Fibronectin type-III" evidence="1">
    <location>
        <begin position="379"/>
        <end position="484"/>
    </location>
</feature>
<protein>
    <recommendedName>
        <fullName evidence="5">Fibronectin type-III domain-containing protein</fullName>
    </recommendedName>
</protein>
<dbReference type="SUPFAM" id="SSF49265">
    <property type="entry name" value="Fibronectin type III"/>
    <property type="match status" value="3"/>
</dbReference>
<keyword evidence="4" id="KW-1185">Reference proteome</keyword>
<dbReference type="Pfam" id="PF20009">
    <property type="entry name" value="GEVED"/>
    <property type="match status" value="3"/>
</dbReference>
<sequence length="4638" mass="474352">MIQNYNSSFNGMRLLRTLKPDRGSTRTGLASRIAKNCNVQLVLFLFMLLGVMQGSFAQVASYTFTQSNGTYTAITGGTLHGTAIDDNNYSFTLPFTFTYNGTGYTVARPTSNGFLVLGGSAPSTSQYTPLSSGTTNFAISAMARDLNSTIRSEVIGTAPNRVYVCQWSSAYRYAVGSGENLNAQIRLYEGTNKIDIVYGTFTTTNTAVGTGAIQVGLRGSATTDFATRTTTTDWTATTAGSTNAATMAGTTTVKPASGLTYTYSPPTDPYATATALTAFGNVCKDVTSAANSFTVTGGNLTGAVTVGALTGYTYSATSGGTYTSTLTLTPTSGSLSAVPVFVKFTPTAYTTYNGNIPLTGGGLVATVNVAASGTGVNTAPGISVNGSATTVSLTGATITGATINSLGCTAVTAYGIEYSTTSGFTAGTGTQVAGTGFSGSAGGTFSALLSGLTAGTTYFYRAYATNGGGTTYFSTASSFSTLATGQIGGGTGTTTATMPVSSYFGYSYSQQLYLATEINATGTPGNTYITKVRFLPSSVQTPLSTYNNWTVYIGNTPKTSFGSATDWVASTDLTQVFSGTIPTLTNGAWVEITLTTPFLWDGTNNLVIAVDENAASYTDSDTTGTTWQAFTATNRGIYVRSDTVNPTAATPGSGTTQSTVPQVQLVMTTPPACGIPSSIVGAATAFNAGTATWATPVNGTPTGYEWELRTSGAAGSGATGRIDNGTTTSAGTISYSATLSGNTTYTLYVRTNCSGTYSLWSGGSSFTTPCTPLTTFPYTENFNSVTIPALPSCYVANDVNADGDKWITYDTYGTSGSLCAGLYTDGNSGANNDYLILPAMTLTGNQRMRFSVAARSSGEPNDYRVVLSTTDANPASFTTVLRPLTTVSNTTQTQTSWIDLTPYTGTVYIAIHVPAGGLDGWYLYVDDIIVDTAPVRAIASGDFAVGSNWSNGTGPVCGQLSQIPSGITMTVSSGTITSGQLEIASGGTLNVTGGTLTVGCTNNNSYIDNSGTLNVSGGTLAVNGYIVNNTGSTFTQSAGNITIDGNNNNTPATSVASGTPLLGFGTSTTSFATGNVNLTGGTLTIVDPHTATTNTSAYALYGNFASGVAFTASPNHTLQFGDGTSTQAGGNTSGFYYNLFVGSGRLNLGSVTVNNPGAVASRIVTQVATTGMTGNFTVTAGTYTQGGSTTYIGGNIVVNSGGIYVANGTTHFALIAGTTINSQTVAQSVTVNGTGTIQNLATSPTGNFDSVIFKNTSATGVTINPLNQVVANAAVAASVRNNITFDGKASTTGGKTLLWGTLATPGSGSVTVTSGGMVPGSAYGRGWNTGQTGTAIATGAIPGGTGSQFPLIDENGNARHAWIERVTPTDAGIISVMYTAGSGTTPVSITDGAYVVDTRSNGKWTVSVLGTDIAATTYKLAVSGTAMFGSSPATAVARLVTASAALGTFQAGTTLPHAQRTDLTLAQLTGQDFYMGINSNDVPFLSVQNGNWNEGTTWNKGTVPSATDIVTVSTGHTVTVDNTVSTAPAVASALNVNAGGTLAVSANALTVTNTLTTAATAAINATGGTLGATTIANSGTVTVSGATINVAGASGTGISNPSGAVFILNSGTVNIGAAGGNDRRFTNAGTLTVAGGTLNINGNLAHSGTAFNQSGGNINIDPNAAGVTANSTTSSNYTLNLTAPVNWTGGTITLVDPPASTSASHYSLYYSNSTVSEVSASHTLRFGDAVSSTAGGNAIGFYVLNSTGRLNAGNVVVNGPATGTATATNRIVKLNSGFGVRGNFTMQNAAEFSHASVELIVAGNISIDATSKYTANGTLTLALPSGTSSVVNTAAQTITNLGTIENVAGAATANLTSFTINNSNATGVTLNSPLTMSGTLTLTSGKVNTTSTNLLTLGTATAAGTLNNVGSATAYINGPFARTFAASRTASGSYGVGTTFPVGTSAGYQAINIDPTTTAGGAVKFMAQAFTTNSGTQGVGVTSLSQDRWETSIISGAANFTNAFIRLRDDSIAATNKIVQSSSPAGEYTPITSVSNFATGTLTTATALVGADYKGYFAFGDLNPCSVPADQPTAFVASAITNTTLTGSYTAAASAPSHYLVVRYNITSGAATVTNPVDYTVYAANAALGTGTVVYNGNALTFSQTGLTGANTYQYYVYSYNNTGCYGPVYNTTSPLVQSVTTCATATGTPGTPAIVSSTTTSLNTQWTASSTAGVTYELDVATNAGFTTFVPGYQALNVGSALSANITGLTQGTTYYIRVRALNGTVCYSANSTSLTATTQYITTAPWTEGFAVASTVPAGWVAANWTVGIIVAGNTNIGIYRNLYSGNTTSNLSTINVGVLPASQQLTLKYYYANYDDQSTSPVAGSGNMVVSVSTDYGATYTDIGTIANDGTLAWKEYTRDLSAYAGSIVKIRVTGNWISGDYYLALDDFKIDAIPACGKPQASATAMASTTSVNVSWTAPLLSTPTGYEYVVTTSATPPSSGTAAAGLSVSGITVTPNTTYYLHVRSVCSEGVYSDWLTTPFYSGYCLAPATSATTIYITSFGTSGGYTNINNTSANGTGGYSDFTTVSASASQGQQVNFNAVVADTWGDGFGIGVFIDWNNDLDFNDAGEMVFSDYDYDTFAGSFTVPAGTPAGNYRMRVRVDYDEYPVPACGTTTEGETEDYIIKVVPVPTCYVPTGLSASTATFTTANLSWSAPSTAPVPSGYEYAVTTSAIPPASGTATTATSVSGYGALTLDTTYYLHVRSNCDANGYSDWTTVQFVQGYCSAISTSTGYYISSFATTGGAANISNSTSALSTGGYGNFTAMAVSQSEGNNVNFTVTPFNGTYTYGIAIWVDWNDDLTFATSERMYNSAAYVSSASSSFAVPMGATIGNHRMRVRIDYYSQNPSACGSIQYGETEDYTFTVIPSAPKITSFTPTSVCVGAGDTVTITGNYFTGATAVKFNGVNAASFNVVSATSITAVVPAAATTGTISVTSANGTGISTGSLTVNPYPTVNNITGGGVSVCMPNTVQLSNATTGGTWSSSDINIATVSSTGLVTPVAAGTVTISYSVTTTGCTTTKTTTVTFNQPANITVQPASETVTPNSTLAFSVTATGTGLTYQWEVAADGVNFTPVTNGAVYDGATTATLTINEATAGMNHYVYHVIVSGTAPCGSVTSGAATLTISDIGITSHPSGVTLCDSGAGTASFSITTTGTNLTFEWQQDAGTGTWLPISNETTGGVTYSGADTNTLSLSGLTAANNAFRYRAFVQDGGATALSNPATLTVNSAVVINTQPSNMIACSAGSTTNFVVAATGTGLTYQWQYATSAGGTYSNVANATPLGVTYAGATTNTLAVTNATNTPTAPTYYYRVVISGTAPCGPVTSNPATLTINAPTISAAPVAASVVRSNSATFSVTTAAPSPTYQWQFATTLGGTYTDVADSTPAGTTYSGAQSATLTVNAATTAVGTGYYYRVVVTSGGCTVTSAGAQLTVTDYCLGTVTNTHTTDYMTAISVATTTLNSTPGLVGNAANNYYELLTGSNNTATFYQAYSYTASITALSGNTNPEGVGIWIDFNNDGDFADTSEFLGAASIASAATGTITMNIPANAPAGVRRMRVRNVRNQTMTQGTVCTAYARGTTVDYLVTIAVPAAPSITSFTPGSYCADSGVITITGTNLTGGTLKVGATPITPVVINAAGTQMTATVNAGISGAVAVTTPGGTATSSNFSVTAPPALTLSAATGTICAGNASNVITLTAGGSSYDVFTVTSVPAGAPYSGNAATGYTFSPTVNTVYTIAATQSGGGTCARSATFTATVLPNPVFPVTPATAEMCSGQIQTLTVTGTMSGSGVIGTGTTVSANTDTSRPNPLSGYYGGQKAQMMFKASELTGLSMQAGSQISAISLNLGAYSASACTNFTIRMGSVAGTTTDLTGFVSGTSTVYGPTTFTPSATGLVTFTLTTPYTWDGTSNIIVETVHNAGNGGNGSGSNTVYSSTPFNSSYFRMQDNVTGGIAGMDAATGGVAAVAASRPNITFVFSAPATAAWSPTTGLYTDAAATVAYTGTSIKTVYAKPGTTTTYVATANNGNGCSSVSSATITVNPKSWIGGTSTDWNNPANWCGGQVPTALDNVVIGDVTNQPVVSGNVTVLGNTLTVADGATLEVQGGSVLNITNAVTVAPTGSLTLENYAHLIQGSGVTTNPNSGNIDVFRLSSPMYRLDYTMWSSPVEGQKLKAFSPETLNNRFYIYNELTDQYATITDPVTTDMAEGRGYLIRVENTHPAYNATTNAPGTPWQGEFIGKPRSGNIDVPMSNTLNGYNAVGNPYPSPINIHAFYAANTNTIADGSALYFWRKKNDAATGSYARVTKLAYTANTSNAWGDTGGTAFNGAPNTWVINPGQGFIVQATGGTLHFNNAMRVGLNNQQFFRTAQNEEDAVISRLWLNLTGTEGQFAQAAIGYTDMTTMGIDYGWDGKAFVNDGNATLFSLAGEEALGIQARSEFDPADVVPMGFRADTPGTYTITLDHMDGVFSGDQDIFLKDNLLGGLTHDLKASNYTFETEAGLFTSRFEVVYAEALGTHNPVLDPNNVIVYKQGTSININAGVLQMTDVTIYDTRGRILYSKDGINATETVISNLHSDQQVLLIQINTEKGRVTKRIIY</sequence>
<dbReference type="InterPro" id="IPR014756">
    <property type="entry name" value="Ig_E-set"/>
</dbReference>
<dbReference type="NCBIfam" id="NF038128">
    <property type="entry name" value="choice_anch_J"/>
    <property type="match status" value="1"/>
</dbReference>
<feature type="domain" description="Fibronectin type-III" evidence="1">
    <location>
        <begin position="2189"/>
        <end position="2283"/>
    </location>
</feature>
<dbReference type="InterPro" id="IPR045474">
    <property type="entry name" value="GEVED"/>
</dbReference>
<dbReference type="Gene3D" id="2.60.120.200">
    <property type="match status" value="1"/>
</dbReference>
<dbReference type="PROSITE" id="PS50853">
    <property type="entry name" value="FN3"/>
    <property type="match status" value="2"/>
</dbReference>
<dbReference type="InterPro" id="IPR008964">
    <property type="entry name" value="Invasin/intimin_cell_adhesion"/>
</dbReference>
<dbReference type="InterPro" id="IPR013783">
    <property type="entry name" value="Ig-like_fold"/>
</dbReference>
<dbReference type="KEGG" id="falb:HYN59_00200"/>
<organism evidence="3 4">
    <name type="scientific">Flavobacterium album</name>
    <dbReference type="NCBI Taxonomy" id="2175091"/>
    <lineage>
        <taxon>Bacteria</taxon>
        <taxon>Pseudomonadati</taxon>
        <taxon>Bacteroidota</taxon>
        <taxon>Flavobacteriia</taxon>
        <taxon>Flavobacteriales</taxon>
        <taxon>Flavobacteriaceae</taxon>
        <taxon>Flavobacterium</taxon>
    </lineage>
</organism>
<dbReference type="Proteomes" id="UP000244929">
    <property type="component" value="Chromosome"/>
</dbReference>
<evidence type="ECO:0000259" key="1">
    <source>
        <dbReference type="PROSITE" id="PS50853"/>
    </source>
</evidence>
<dbReference type="Gene3D" id="2.60.40.10">
    <property type="entry name" value="Immunoglobulins"/>
    <property type="match status" value="7"/>
</dbReference>
<dbReference type="InterPro" id="IPR003961">
    <property type="entry name" value="FN3_dom"/>
</dbReference>
<dbReference type="SMART" id="SM00710">
    <property type="entry name" value="PbH1"/>
    <property type="match status" value="9"/>
</dbReference>
<reference evidence="3 4" key="1">
    <citation type="submission" date="2018-04" db="EMBL/GenBank/DDBJ databases">
        <title>Genome sequencing of Flavobacterium sp. HYN0059.</title>
        <authorList>
            <person name="Yi H."/>
            <person name="Baek C."/>
        </authorList>
    </citation>
    <scope>NUCLEOTIDE SEQUENCE [LARGE SCALE GENOMIC DNA]</scope>
    <source>
        <strain evidence="3 4">HYN0059</strain>
    </source>
</reference>
<dbReference type="OrthoDB" id="1652165at2"/>
<dbReference type="CDD" id="cd00063">
    <property type="entry name" value="FN3"/>
    <property type="match status" value="1"/>
</dbReference>
<dbReference type="InterPro" id="IPR019316">
    <property type="entry name" value="G8_domain"/>
</dbReference>